<dbReference type="OrthoDB" id="9814968at2"/>
<dbReference type="SUPFAM" id="SSF56112">
    <property type="entry name" value="Protein kinase-like (PK-like)"/>
    <property type="match status" value="1"/>
</dbReference>
<dbReference type="RefSeq" id="WP_112427062.1">
    <property type="nucleotide sequence ID" value="NZ_MCIF01000002.1"/>
</dbReference>
<dbReference type="EC" id="2.7.11.1" evidence="1"/>
<comment type="caution">
    <text evidence="10">The sequence shown here is derived from an EMBL/GenBank/DDBJ whole genome shotgun (WGS) entry which is preliminary data.</text>
</comment>
<feature type="compositionally biased region" description="Polar residues" evidence="7">
    <location>
        <begin position="286"/>
        <end position="301"/>
    </location>
</feature>
<keyword evidence="5" id="KW-0418">Kinase</keyword>
<evidence type="ECO:0000256" key="4">
    <source>
        <dbReference type="ARBA" id="ARBA00022741"/>
    </source>
</evidence>
<dbReference type="PROSITE" id="PS50011">
    <property type="entry name" value="PROTEIN_KINASE_DOM"/>
    <property type="match status" value="1"/>
</dbReference>
<evidence type="ECO:0000256" key="7">
    <source>
        <dbReference type="SAM" id="MobiDB-lite"/>
    </source>
</evidence>
<dbReference type="Gene3D" id="1.10.510.10">
    <property type="entry name" value="Transferase(Phosphotransferase) domain 1"/>
    <property type="match status" value="1"/>
</dbReference>
<organism evidence="10 11">
    <name type="scientific">Thermogemmatispora tikiterensis</name>
    <dbReference type="NCBI Taxonomy" id="1825093"/>
    <lineage>
        <taxon>Bacteria</taxon>
        <taxon>Bacillati</taxon>
        <taxon>Chloroflexota</taxon>
        <taxon>Ktedonobacteria</taxon>
        <taxon>Thermogemmatisporales</taxon>
        <taxon>Thermogemmatisporaceae</taxon>
        <taxon>Thermogemmatispora</taxon>
    </lineage>
</organism>
<keyword evidence="4" id="KW-0547">Nucleotide-binding</keyword>
<dbReference type="EMBL" id="MCIF01000002">
    <property type="protein sequence ID" value="RAQ94837.1"/>
    <property type="molecule type" value="Genomic_DNA"/>
</dbReference>
<dbReference type="GO" id="GO:0005524">
    <property type="term" value="F:ATP binding"/>
    <property type="evidence" value="ECO:0007669"/>
    <property type="project" value="UniProtKB-KW"/>
</dbReference>
<evidence type="ECO:0000313" key="11">
    <source>
        <dbReference type="Proteomes" id="UP000248706"/>
    </source>
</evidence>
<feature type="region of interest" description="Disordered" evidence="7">
    <location>
        <begin position="270"/>
        <end position="302"/>
    </location>
</feature>
<feature type="region of interest" description="Disordered" evidence="7">
    <location>
        <begin position="327"/>
        <end position="380"/>
    </location>
</feature>
<evidence type="ECO:0000313" key="10">
    <source>
        <dbReference type="EMBL" id="RAQ94837.1"/>
    </source>
</evidence>
<evidence type="ECO:0000256" key="8">
    <source>
        <dbReference type="SAM" id="Phobius"/>
    </source>
</evidence>
<dbReference type="Proteomes" id="UP000248706">
    <property type="component" value="Unassembled WGS sequence"/>
</dbReference>
<evidence type="ECO:0000256" key="6">
    <source>
        <dbReference type="ARBA" id="ARBA00022840"/>
    </source>
</evidence>
<dbReference type="Gene3D" id="3.30.200.20">
    <property type="entry name" value="Phosphorylase Kinase, domain 1"/>
    <property type="match status" value="1"/>
</dbReference>
<dbReference type="Pfam" id="PF00069">
    <property type="entry name" value="Pkinase"/>
    <property type="match status" value="1"/>
</dbReference>
<keyword evidence="8" id="KW-0472">Membrane</keyword>
<keyword evidence="8" id="KW-0812">Transmembrane</keyword>
<feature type="domain" description="Protein kinase" evidence="9">
    <location>
        <begin position="12"/>
        <end position="266"/>
    </location>
</feature>
<reference evidence="10 11" key="1">
    <citation type="submission" date="2016-08" db="EMBL/GenBank/DDBJ databases">
        <title>Analysis of Carbohydrate Active Enzymes in Thermogemmatispora T81 Reveals Carbohydrate Degradation Ability.</title>
        <authorList>
            <person name="Tomazini A."/>
            <person name="Lal S."/>
            <person name="Stott M."/>
            <person name="Henrissat B."/>
            <person name="Polikarpov I."/>
            <person name="Sparling R."/>
            <person name="Levin D.B."/>
        </authorList>
    </citation>
    <scope>NUCLEOTIDE SEQUENCE [LARGE SCALE GENOMIC DNA]</scope>
    <source>
        <strain evidence="10 11">T81</strain>
    </source>
</reference>
<evidence type="ECO:0000256" key="5">
    <source>
        <dbReference type="ARBA" id="ARBA00022777"/>
    </source>
</evidence>
<dbReference type="InterPro" id="IPR011009">
    <property type="entry name" value="Kinase-like_dom_sf"/>
</dbReference>
<accession>A0A328VB34</accession>
<sequence length="661" mass="72806">MKGIEGLTLGRYELRRRIAQGGMAEVYVAYDRRVKRQVAIKVLYGRDESFIRRFEREALAVGALSHDHILPLYDFGEQSPWYYLVMPYVEGGTLRDYLHRRKRLTLEEAASFLDQIASALQYAHDHGVLHRDVKPSNILLRPDGYAYLADFGLAKAIMGAESLTSDGTIVGTPEYMAPEQSNGISDYRSDIYSLGVVLFQMLTGRVPFTAESPVAIFLRHIQTPPPSPREFNSEIPPAVEEVIFKALAKDPNERYQEAQELATAYWRALQQERGRSPRSRPGSVTLKDQSTATPTPGNDDSTLIAEESQAEATPSPSRLAEQETFIVPDEEREMVRPPATPQLFPLTDLPEQPDLDSQSKESDSENALAASPPQEVVASESTLLEASATIRRLPSRRFRLLSLIAACVLLALLFVPLVSLWRSAPSAGKGAGSGSPGLSPQQLQATQTAIAQNNLMATQLARSRAQATAGISSSVGAGNLLYQYDLRNPGGGWASSGSQCFFSAQGYHVQTLGPHEAAWCFSSQEHMTDAVIKVQARLLRGDFCGLVFRLDPTTPSFYVFEINSQGQYRFVRAAGTNPQAWLTLIDWTHSNAIQTGYNVPNMLMVLAHGSSFRFYINNQLVINSYSDSAYSEGLIGLLVGGDSNNGSEAVFSDIWVFEYQG</sequence>
<protein>
    <recommendedName>
        <fullName evidence="1">non-specific serine/threonine protein kinase</fullName>
        <ecNumber evidence="1">2.7.11.1</ecNumber>
    </recommendedName>
</protein>
<keyword evidence="8" id="KW-1133">Transmembrane helix</keyword>
<name>A0A328VB34_9CHLR</name>
<evidence type="ECO:0000256" key="3">
    <source>
        <dbReference type="ARBA" id="ARBA00022679"/>
    </source>
</evidence>
<evidence type="ECO:0000259" key="9">
    <source>
        <dbReference type="PROSITE" id="PS50011"/>
    </source>
</evidence>
<dbReference type="AlphaFoldDB" id="A0A328VB34"/>
<dbReference type="Gene3D" id="2.60.120.560">
    <property type="entry name" value="Exo-inulinase, domain 1"/>
    <property type="match status" value="1"/>
</dbReference>
<dbReference type="CDD" id="cd14014">
    <property type="entry name" value="STKc_PknB_like"/>
    <property type="match status" value="1"/>
</dbReference>
<evidence type="ECO:0000256" key="2">
    <source>
        <dbReference type="ARBA" id="ARBA00022527"/>
    </source>
</evidence>
<keyword evidence="6" id="KW-0067">ATP-binding</keyword>
<proteinExistence type="predicted"/>
<dbReference type="InterPro" id="IPR000719">
    <property type="entry name" value="Prot_kinase_dom"/>
</dbReference>
<dbReference type="FunFam" id="1.10.510.10:FF:000021">
    <property type="entry name" value="Serine/threonine protein kinase"/>
    <property type="match status" value="1"/>
</dbReference>
<dbReference type="PANTHER" id="PTHR43289">
    <property type="entry name" value="MITOGEN-ACTIVATED PROTEIN KINASE KINASE KINASE 20-RELATED"/>
    <property type="match status" value="1"/>
</dbReference>
<evidence type="ECO:0000256" key="1">
    <source>
        <dbReference type="ARBA" id="ARBA00012513"/>
    </source>
</evidence>
<keyword evidence="11" id="KW-1185">Reference proteome</keyword>
<dbReference type="SMART" id="SM00220">
    <property type="entry name" value="S_TKc"/>
    <property type="match status" value="1"/>
</dbReference>
<dbReference type="GO" id="GO:0004674">
    <property type="term" value="F:protein serine/threonine kinase activity"/>
    <property type="evidence" value="ECO:0007669"/>
    <property type="project" value="UniProtKB-KW"/>
</dbReference>
<feature type="transmembrane region" description="Helical" evidence="8">
    <location>
        <begin position="400"/>
        <end position="421"/>
    </location>
</feature>
<keyword evidence="3" id="KW-0808">Transferase</keyword>
<keyword evidence="2" id="KW-0723">Serine/threonine-protein kinase</keyword>
<dbReference type="PROSITE" id="PS00108">
    <property type="entry name" value="PROTEIN_KINASE_ST"/>
    <property type="match status" value="1"/>
</dbReference>
<dbReference type="InterPro" id="IPR008271">
    <property type="entry name" value="Ser/Thr_kinase_AS"/>
</dbReference>
<dbReference type="PANTHER" id="PTHR43289:SF34">
    <property type="entry name" value="SERINE_THREONINE-PROTEIN KINASE YBDM-RELATED"/>
    <property type="match status" value="1"/>
</dbReference>
<gene>
    <name evidence="10" type="ORF">A4R35_04765</name>
</gene>